<keyword evidence="7 14" id="KW-0949">S-adenosyl-L-methionine</keyword>
<dbReference type="Gene3D" id="1.10.10.920">
    <property type="match status" value="1"/>
</dbReference>
<dbReference type="STRING" id="1333998.M2A_2435"/>
<dbReference type="PIRSF" id="PIRSF000167">
    <property type="entry name" value="HemN"/>
    <property type="match status" value="1"/>
</dbReference>
<dbReference type="SFLD" id="SFLDS00029">
    <property type="entry name" value="Radical_SAM"/>
    <property type="match status" value="1"/>
</dbReference>
<dbReference type="Pfam" id="PF04055">
    <property type="entry name" value="Radical_SAM"/>
    <property type="match status" value="1"/>
</dbReference>
<dbReference type="UniPathway" id="UPA00251">
    <property type="reaction ID" value="UER00323"/>
</dbReference>
<evidence type="ECO:0000259" key="17">
    <source>
        <dbReference type="PROSITE" id="PS51918"/>
    </source>
</evidence>
<dbReference type="Gene3D" id="3.20.20.70">
    <property type="entry name" value="Aldolase class I"/>
    <property type="match status" value="1"/>
</dbReference>
<evidence type="ECO:0000256" key="3">
    <source>
        <dbReference type="ARBA" id="ARBA00005493"/>
    </source>
</evidence>
<dbReference type="SFLD" id="SFLDG01065">
    <property type="entry name" value="anaerobic_coproporphyrinogen-I"/>
    <property type="match status" value="1"/>
</dbReference>
<dbReference type="eggNOG" id="COG0635">
    <property type="taxonomic scope" value="Bacteria"/>
</dbReference>
<evidence type="ECO:0000256" key="12">
    <source>
        <dbReference type="ARBA" id="ARBA00023244"/>
    </source>
</evidence>
<dbReference type="InterPro" id="IPR006638">
    <property type="entry name" value="Elp3/MiaA/NifB-like_rSAM"/>
</dbReference>
<evidence type="ECO:0000256" key="14">
    <source>
        <dbReference type="PIRNR" id="PIRNR000167"/>
    </source>
</evidence>
<keyword evidence="12 14" id="KW-0627">Porphyrin biosynthesis</keyword>
<evidence type="ECO:0000256" key="16">
    <source>
        <dbReference type="PIRSR" id="PIRSR000167-2"/>
    </source>
</evidence>
<feature type="binding site" evidence="15">
    <location>
        <begin position="68"/>
        <end position="70"/>
    </location>
    <ligand>
        <name>S-adenosyl-L-methionine</name>
        <dbReference type="ChEBI" id="CHEBI:59789"/>
        <label>2</label>
    </ligand>
</feature>
<comment type="caution">
    <text evidence="18">The sequence shown here is derived from an EMBL/GenBank/DDBJ whole genome shotgun (WGS) entry which is preliminary data.</text>
</comment>
<dbReference type="EMBL" id="BBIO01000013">
    <property type="protein sequence ID" value="GAK45936.1"/>
    <property type="molecule type" value="Genomic_DNA"/>
</dbReference>
<keyword evidence="9 14" id="KW-0560">Oxidoreductase</keyword>
<comment type="cofactor">
    <cofactor evidence="14 16">
        <name>[4Fe-4S] cluster</name>
        <dbReference type="ChEBI" id="CHEBI:49883"/>
    </cofactor>
    <text evidence="14 16">Binds 1 [4Fe-4S] cluster. The cluster is coordinated with 3 cysteines and an exchangeable S-adenosyl-L-methionine.</text>
</comment>
<feature type="binding site" evidence="16">
    <location>
        <position position="69"/>
    </location>
    <ligand>
        <name>[4Fe-4S] cluster</name>
        <dbReference type="ChEBI" id="CHEBI:49883"/>
        <note>4Fe-4S-S-AdoMet</note>
    </ligand>
</feature>
<name>A0A081BD18_9HYPH</name>
<dbReference type="PANTHER" id="PTHR13932:SF6">
    <property type="entry name" value="OXYGEN-INDEPENDENT COPROPORPHYRINOGEN III OXIDASE"/>
    <property type="match status" value="1"/>
</dbReference>
<feature type="binding site" evidence="15">
    <location>
        <position position="210"/>
    </location>
    <ligand>
        <name>S-adenosyl-L-methionine</name>
        <dbReference type="ChEBI" id="CHEBI:59789"/>
        <label>2</label>
    </ligand>
</feature>
<dbReference type="InterPro" id="IPR004558">
    <property type="entry name" value="Coprogen_oxidase_HemN"/>
</dbReference>
<dbReference type="AlphaFoldDB" id="A0A081BD18"/>
<dbReference type="NCBIfam" id="TIGR00538">
    <property type="entry name" value="hemN"/>
    <property type="match status" value="1"/>
</dbReference>
<feature type="binding site" evidence="15">
    <location>
        <position position="330"/>
    </location>
    <ligand>
        <name>S-adenosyl-L-methionine</name>
        <dbReference type="ChEBI" id="CHEBI:59789"/>
        <label>1</label>
    </ligand>
</feature>
<dbReference type="InterPro" id="IPR007197">
    <property type="entry name" value="rSAM"/>
</dbReference>
<feature type="binding site" evidence="15">
    <location>
        <position position="173"/>
    </location>
    <ligand>
        <name>S-adenosyl-L-methionine</name>
        <dbReference type="ChEBI" id="CHEBI:59789"/>
        <label>2</label>
    </ligand>
</feature>
<keyword evidence="10 14" id="KW-0408">Iron</keyword>
<evidence type="ECO:0000256" key="4">
    <source>
        <dbReference type="ARBA" id="ARBA00011245"/>
    </source>
</evidence>
<evidence type="ECO:0000256" key="15">
    <source>
        <dbReference type="PIRSR" id="PIRSR000167-1"/>
    </source>
</evidence>
<evidence type="ECO:0000256" key="7">
    <source>
        <dbReference type="ARBA" id="ARBA00022691"/>
    </source>
</evidence>
<dbReference type="GO" id="GO:0004109">
    <property type="term" value="F:coproporphyrinogen oxidase activity"/>
    <property type="evidence" value="ECO:0007669"/>
    <property type="project" value="InterPro"/>
</dbReference>
<keyword evidence="8 14" id="KW-0479">Metal-binding</keyword>
<evidence type="ECO:0000313" key="18">
    <source>
        <dbReference type="EMBL" id="GAK45936.1"/>
    </source>
</evidence>
<feature type="binding site" evidence="15">
    <location>
        <position position="113"/>
    </location>
    <ligand>
        <name>S-adenosyl-L-methionine</name>
        <dbReference type="ChEBI" id="CHEBI:59789"/>
        <label>1</label>
    </ligand>
</feature>
<evidence type="ECO:0000256" key="5">
    <source>
        <dbReference type="ARBA" id="ARBA00022485"/>
    </source>
</evidence>
<dbReference type="PROSITE" id="PS51918">
    <property type="entry name" value="RADICAL_SAM"/>
    <property type="match status" value="1"/>
</dbReference>
<reference evidence="18 19" key="1">
    <citation type="submission" date="2014-07" db="EMBL/GenBank/DDBJ databases">
        <title>Tepidicaulis marinum gen. nov., sp. nov., a novel marine bacterium denitrifying nitrate to nitrous oxide strictly under microaerobic conditions.</title>
        <authorList>
            <person name="Takeuchi M."/>
            <person name="Yamagishi T."/>
            <person name="Kamagata Y."/>
            <person name="Oshima K."/>
            <person name="Hattori M."/>
            <person name="Katayama T."/>
            <person name="Hanada S."/>
            <person name="Tamaki H."/>
            <person name="Marumo K."/>
            <person name="Maeda H."/>
            <person name="Nedachi M."/>
            <person name="Iwasaki W."/>
            <person name="Suwa Y."/>
            <person name="Sakata S."/>
        </authorList>
    </citation>
    <scope>NUCLEOTIDE SEQUENCE [LARGE SCALE GENOMIC DNA]</scope>
    <source>
        <strain evidence="18 19">MA2</strain>
    </source>
</reference>
<feature type="domain" description="Radical SAM core" evidence="17">
    <location>
        <begin position="47"/>
        <end position="281"/>
    </location>
</feature>
<comment type="catalytic activity">
    <reaction evidence="13 14">
        <text>coproporphyrinogen III + 2 S-adenosyl-L-methionine = protoporphyrinogen IX + 2 5'-deoxyadenosine + 2 L-methionine + 2 CO2</text>
        <dbReference type="Rhea" id="RHEA:15425"/>
        <dbReference type="ChEBI" id="CHEBI:16526"/>
        <dbReference type="ChEBI" id="CHEBI:17319"/>
        <dbReference type="ChEBI" id="CHEBI:57307"/>
        <dbReference type="ChEBI" id="CHEBI:57309"/>
        <dbReference type="ChEBI" id="CHEBI:57844"/>
        <dbReference type="ChEBI" id="CHEBI:59789"/>
        <dbReference type="EC" id="1.3.98.3"/>
    </reaction>
</comment>
<comment type="pathway">
    <text evidence="2 14">Porphyrin-containing compound metabolism; protoporphyrin-IX biosynthesis; protoporphyrinogen-IX from coproporphyrinogen-III (AdoMet route): step 1/1.</text>
</comment>
<protein>
    <recommendedName>
        <fullName evidence="14">Coproporphyrinogen-III oxidase</fullName>
        <ecNumber evidence="14">1.3.98.3</ecNumber>
    </recommendedName>
</protein>
<organism evidence="18 19">
    <name type="scientific">Tepidicaulis marinus</name>
    <dbReference type="NCBI Taxonomy" id="1333998"/>
    <lineage>
        <taxon>Bacteria</taxon>
        <taxon>Pseudomonadati</taxon>
        <taxon>Pseudomonadota</taxon>
        <taxon>Alphaproteobacteria</taxon>
        <taxon>Hyphomicrobiales</taxon>
        <taxon>Parvibaculaceae</taxon>
        <taxon>Tepidicaulis</taxon>
    </lineage>
</organism>
<evidence type="ECO:0000256" key="6">
    <source>
        <dbReference type="ARBA" id="ARBA00022490"/>
    </source>
</evidence>
<evidence type="ECO:0000256" key="13">
    <source>
        <dbReference type="ARBA" id="ARBA00048321"/>
    </source>
</evidence>
<keyword evidence="19" id="KW-1185">Reference proteome</keyword>
<feature type="binding site" evidence="15">
    <location>
        <position position="244"/>
    </location>
    <ligand>
        <name>S-adenosyl-L-methionine</name>
        <dbReference type="ChEBI" id="CHEBI:59789"/>
        <label>2</label>
    </ligand>
</feature>
<dbReference type="Proteomes" id="UP000028702">
    <property type="component" value="Unassembled WGS sequence"/>
</dbReference>
<keyword evidence="11 14" id="KW-0411">Iron-sulfur</keyword>
<dbReference type="InterPro" id="IPR034505">
    <property type="entry name" value="Coproporphyrinogen-III_oxidase"/>
</dbReference>
<dbReference type="SUPFAM" id="SSF102114">
    <property type="entry name" value="Radical SAM enzymes"/>
    <property type="match status" value="1"/>
</dbReference>
<dbReference type="GO" id="GO:0051539">
    <property type="term" value="F:4 iron, 4 sulfur cluster binding"/>
    <property type="evidence" value="ECO:0007669"/>
    <property type="project" value="UniProtKB-KW"/>
</dbReference>
<comment type="subunit">
    <text evidence="4">Monomer.</text>
</comment>
<evidence type="ECO:0000256" key="11">
    <source>
        <dbReference type="ARBA" id="ARBA00023014"/>
    </source>
</evidence>
<dbReference type="GO" id="GO:0005737">
    <property type="term" value="C:cytoplasm"/>
    <property type="evidence" value="ECO:0007669"/>
    <property type="project" value="UniProtKB-SubCell"/>
</dbReference>
<dbReference type="EC" id="1.3.98.3" evidence="14"/>
<comment type="similarity">
    <text evidence="3 14">Belongs to the anaerobic coproporphyrinogen-III oxidase family.</text>
</comment>
<evidence type="ECO:0000313" key="19">
    <source>
        <dbReference type="Proteomes" id="UP000028702"/>
    </source>
</evidence>
<dbReference type="SMART" id="SM00729">
    <property type="entry name" value="Elp3"/>
    <property type="match status" value="1"/>
</dbReference>
<evidence type="ECO:0000256" key="8">
    <source>
        <dbReference type="ARBA" id="ARBA00022723"/>
    </source>
</evidence>
<feature type="binding site" evidence="16">
    <location>
        <position position="66"/>
    </location>
    <ligand>
        <name>[4Fe-4S] cluster</name>
        <dbReference type="ChEBI" id="CHEBI:49883"/>
        <note>4Fe-4S-S-AdoMet</note>
    </ligand>
</feature>
<dbReference type="GO" id="GO:0046872">
    <property type="term" value="F:metal ion binding"/>
    <property type="evidence" value="ECO:0007669"/>
    <property type="project" value="UniProtKB-KW"/>
</dbReference>
<evidence type="ECO:0000256" key="9">
    <source>
        <dbReference type="ARBA" id="ARBA00023002"/>
    </source>
</evidence>
<dbReference type="GO" id="GO:0051989">
    <property type="term" value="F:coproporphyrinogen dehydrogenase activity"/>
    <property type="evidence" value="ECO:0007669"/>
    <property type="project" value="UniProtKB-EC"/>
</dbReference>
<dbReference type="GO" id="GO:0006782">
    <property type="term" value="P:protoporphyrinogen IX biosynthetic process"/>
    <property type="evidence" value="ECO:0007669"/>
    <property type="project" value="UniProtKB-UniPathway"/>
</dbReference>
<dbReference type="InterPro" id="IPR058240">
    <property type="entry name" value="rSAM_sf"/>
</dbReference>
<evidence type="ECO:0000256" key="2">
    <source>
        <dbReference type="ARBA" id="ARBA00004785"/>
    </source>
</evidence>
<keyword evidence="5 14" id="KW-0004">4Fe-4S</keyword>
<feature type="binding site" evidence="15">
    <location>
        <position position="146"/>
    </location>
    <ligand>
        <name>S-adenosyl-L-methionine</name>
        <dbReference type="ChEBI" id="CHEBI:59789"/>
        <label>1</label>
    </ligand>
</feature>
<gene>
    <name evidence="18" type="ORF">M2A_2435</name>
</gene>
<feature type="binding site" evidence="15">
    <location>
        <position position="56"/>
    </location>
    <ligand>
        <name>S-adenosyl-L-methionine</name>
        <dbReference type="ChEBI" id="CHEBI:59789"/>
        <label>1</label>
    </ligand>
</feature>
<sequence length="447" mass="49494">MPETARMNEALAVKYGVNVPRYTSYPTAPHFSRAVSEGVYRNWLAALRPEQPLSLYFHIPYCREMCWFCGCHTKATRRYAPVGDYLDILLREVDLVSAAAPGPMRAAHAHWGGGSPSMLSAEDWLRMVAHVRSRFTFDEASELAVEIDPRTASADYIAALGESGVTRVSIGVQDFREEVQRAINRIQPYALTAKTVELVRAAGVKSVNLDLMYGLPHQSVDSVLEQVDLAHGLSPDRIALFGYAHVPWMKTHQRLIDEAALPGLGERFEQSQAAAMRLRALGYVAIGFDHFARRDDGLAQALVEGTLQRNFQGYTSDDADVLVGFGASAIGQMPKGYVQNEPAIGRYVEEVKAGRLPVVRGAVLSSEDRVRRDIINELMCHMEANIAPVSSPDTVERLAPLVEDGLVVRQGTFIRITEKGRPFVRVVASLFDAYLHYGEEVRHSKAV</sequence>
<accession>A0A081BD18</accession>
<comment type="subcellular location">
    <subcellularLocation>
        <location evidence="1 14">Cytoplasm</location>
    </subcellularLocation>
</comment>
<keyword evidence="6 14" id="KW-0963">Cytoplasm</keyword>
<evidence type="ECO:0000256" key="1">
    <source>
        <dbReference type="ARBA" id="ARBA00004496"/>
    </source>
</evidence>
<feature type="binding site" evidence="16">
    <location>
        <position position="62"/>
    </location>
    <ligand>
        <name>[4Fe-4S] cluster</name>
        <dbReference type="ChEBI" id="CHEBI:49883"/>
        <note>4Fe-4S-S-AdoMet</note>
    </ligand>
</feature>
<dbReference type="InterPro" id="IPR013785">
    <property type="entry name" value="Aldolase_TIM"/>
</dbReference>
<proteinExistence type="inferred from homology"/>
<feature type="binding site" evidence="15">
    <location>
        <position position="185"/>
    </location>
    <ligand>
        <name>S-adenosyl-L-methionine</name>
        <dbReference type="ChEBI" id="CHEBI:59789"/>
        <label>2</label>
    </ligand>
</feature>
<evidence type="ECO:0000256" key="10">
    <source>
        <dbReference type="ARBA" id="ARBA00023004"/>
    </source>
</evidence>
<dbReference type="PANTHER" id="PTHR13932">
    <property type="entry name" value="COPROPORPHYRINIGEN III OXIDASE"/>
    <property type="match status" value="1"/>
</dbReference>